<dbReference type="Pfam" id="PF02625">
    <property type="entry name" value="XdhC_CoxI"/>
    <property type="match status" value="1"/>
</dbReference>
<dbReference type="PANTHER" id="PTHR30388:SF4">
    <property type="entry name" value="MOLYBDENUM COFACTOR INSERTION CHAPERONE PAOD"/>
    <property type="match status" value="1"/>
</dbReference>
<sequence>MYLEHAQDVLGQWLAWRRVGEVALVVVTATEGGAVRQPGALMAVSADGGRCGYISGGCIDADVAHHARQALRMGRIERLRYGSGSPFMDLPLPCGGAIEVCVLPDAKADVLRACHDRLASRKTATLNLSETGDLRLGRPVVAGALSFQYTPRLRLRIAGRGADSLALARLAAASGIQTELQLRDSAEIQDAQRLGIDSITTLTVPSTLPDLGDDPWTAFLLAFHDIDWEERLLAQVLQGPAFYIGAVGSKTTHARRCERLRAAGIAESQIGRIHGPVGLVPSMREASALAISVLAEIIEAYQRKVRFPFASTALVLLAAGQSRRFAGDDKLLARLRGQRVIHHAGSALREHDLAARIAVVGPDQAGRAAELRAAGWTIAINTDLEQGLSTSLAAGIRQAGQWQNVDAALVLLADMPNVPDAHLFDLRRALTPERTAVMSMAGTVPMPPALFDRSVFDRLLGQEGDAGAGRIFQSLERTATVPILAEWALDIDTREDLARARAESDRLAETTQTGHSSYRDVF</sequence>
<dbReference type="PANTHER" id="PTHR30388">
    <property type="entry name" value="ALDEHYDE OXIDOREDUCTASE MOLYBDENUM COFACTOR ASSEMBLY PROTEIN"/>
    <property type="match status" value="1"/>
</dbReference>
<dbReference type="InterPro" id="IPR003777">
    <property type="entry name" value="XdhC_CoxI"/>
</dbReference>
<feature type="domain" description="XdhC- CoxI" evidence="2">
    <location>
        <begin position="16"/>
        <end position="82"/>
    </location>
</feature>
<feature type="domain" description="XdhC Rossmann" evidence="4">
    <location>
        <begin position="155"/>
        <end position="297"/>
    </location>
</feature>
<dbReference type="AlphaFoldDB" id="A0A2N7UBR5"/>
<dbReference type="Proteomes" id="UP000235803">
    <property type="component" value="Unassembled WGS sequence"/>
</dbReference>
<evidence type="ECO:0000259" key="2">
    <source>
        <dbReference type="Pfam" id="PF02625"/>
    </source>
</evidence>
<dbReference type="OrthoDB" id="9815497at2"/>
<feature type="domain" description="MobA-like NTP transferase" evidence="3">
    <location>
        <begin position="315"/>
        <end position="476"/>
    </location>
</feature>
<organism evidence="5 6">
    <name type="scientific">Billgrantia endophytica</name>
    <dbReference type="NCBI Taxonomy" id="2033802"/>
    <lineage>
        <taxon>Bacteria</taxon>
        <taxon>Pseudomonadati</taxon>
        <taxon>Pseudomonadota</taxon>
        <taxon>Gammaproteobacteria</taxon>
        <taxon>Oceanospirillales</taxon>
        <taxon>Halomonadaceae</taxon>
        <taxon>Billgrantia</taxon>
    </lineage>
</organism>
<dbReference type="InterPro" id="IPR029044">
    <property type="entry name" value="Nucleotide-diphossugar_trans"/>
</dbReference>
<dbReference type="InterPro" id="IPR025877">
    <property type="entry name" value="MobA-like_NTP_Trfase"/>
</dbReference>
<keyword evidence="6" id="KW-1185">Reference proteome</keyword>
<name>A0A2N7UBR5_9GAMM</name>
<dbReference type="InterPro" id="IPR052698">
    <property type="entry name" value="MoCofactor_Util/Proc"/>
</dbReference>
<evidence type="ECO:0000313" key="6">
    <source>
        <dbReference type="Proteomes" id="UP000235803"/>
    </source>
</evidence>
<evidence type="ECO:0000256" key="1">
    <source>
        <dbReference type="ARBA" id="ARBA00022842"/>
    </source>
</evidence>
<gene>
    <name evidence="5" type="ORF">C1H69_00800</name>
</gene>
<evidence type="ECO:0000259" key="4">
    <source>
        <dbReference type="Pfam" id="PF13478"/>
    </source>
</evidence>
<evidence type="ECO:0000259" key="3">
    <source>
        <dbReference type="Pfam" id="PF12804"/>
    </source>
</evidence>
<dbReference type="GO" id="GO:0016779">
    <property type="term" value="F:nucleotidyltransferase activity"/>
    <property type="evidence" value="ECO:0007669"/>
    <property type="project" value="UniProtKB-ARBA"/>
</dbReference>
<evidence type="ECO:0000313" key="5">
    <source>
        <dbReference type="EMBL" id="PMR77884.1"/>
    </source>
</evidence>
<protein>
    <submittedName>
        <fullName evidence="5">Xanthine dehydrogenase</fullName>
    </submittedName>
</protein>
<dbReference type="EMBL" id="PNRF01000002">
    <property type="protein sequence ID" value="PMR77884.1"/>
    <property type="molecule type" value="Genomic_DNA"/>
</dbReference>
<comment type="caution">
    <text evidence="5">The sequence shown here is derived from an EMBL/GenBank/DDBJ whole genome shotgun (WGS) entry which is preliminary data.</text>
</comment>
<dbReference type="Pfam" id="PF13478">
    <property type="entry name" value="XdhC_C"/>
    <property type="match status" value="1"/>
</dbReference>
<accession>A0A2N7UBR5</accession>
<reference evidence="5 6" key="1">
    <citation type="submission" date="2018-01" db="EMBL/GenBank/DDBJ databases">
        <title>Halomonas endophytica sp. nov., isolated from storage liquid in the stems of Populus euphratica.</title>
        <authorList>
            <person name="Chen C."/>
        </authorList>
    </citation>
    <scope>NUCLEOTIDE SEQUENCE [LARGE SCALE GENOMIC DNA]</scope>
    <source>
        <strain evidence="5 6">MC28</strain>
    </source>
</reference>
<keyword evidence="1" id="KW-0460">Magnesium</keyword>
<dbReference type="Pfam" id="PF12804">
    <property type="entry name" value="NTP_transf_3"/>
    <property type="match status" value="1"/>
</dbReference>
<dbReference type="Gene3D" id="3.40.50.720">
    <property type="entry name" value="NAD(P)-binding Rossmann-like Domain"/>
    <property type="match status" value="1"/>
</dbReference>
<dbReference type="Gene3D" id="3.90.550.10">
    <property type="entry name" value="Spore Coat Polysaccharide Biosynthesis Protein SpsA, Chain A"/>
    <property type="match status" value="1"/>
</dbReference>
<dbReference type="CDD" id="cd04182">
    <property type="entry name" value="GT_2_like_f"/>
    <property type="match status" value="1"/>
</dbReference>
<proteinExistence type="predicted"/>
<dbReference type="SUPFAM" id="SSF53448">
    <property type="entry name" value="Nucleotide-diphospho-sugar transferases"/>
    <property type="match status" value="1"/>
</dbReference>
<dbReference type="InterPro" id="IPR027051">
    <property type="entry name" value="XdhC_Rossmann_dom"/>
</dbReference>